<dbReference type="Gramene" id="TraesCAD_scaffold_010615_01G000200.1">
    <property type="protein sequence ID" value="TraesCAD_scaffold_010615_01G000200.1"/>
    <property type="gene ID" value="TraesCAD_scaffold_010615_01G000200"/>
</dbReference>
<protein>
    <recommendedName>
        <fullName evidence="4">Acetyltransferase</fullName>
    </recommendedName>
</protein>
<dbReference type="OrthoDB" id="595207at2759"/>
<dbReference type="AlphaFoldDB" id="A0A3B6HZG5"/>
<dbReference type="Gramene" id="TraesROB_scaffold_080906_01G000100.1">
    <property type="protein sequence ID" value="TraesROB_scaffold_080906_01G000100.1"/>
    <property type="gene ID" value="TraesROB_scaffold_080906_01G000100"/>
</dbReference>
<reference evidence="2" key="2">
    <citation type="submission" date="2018-10" db="UniProtKB">
        <authorList>
            <consortium name="EnsemblPlants"/>
        </authorList>
    </citation>
    <scope>IDENTIFICATION</scope>
</reference>
<name>A0A3B6HZG5_WHEAT</name>
<sequence length="471" mass="49695">MGDVRIVSRRMVRPEPTASPPVETIHLTPWDLKSITVENIQKGILLPKPPTTGGKGLNDVDVECLASSFQRALGHFYPYAGRLAVAVPPASDGGASSPQNQSLTISLRCGGEGAEFVHAVAPGVTVSDISASLVVPRVVWSFFPLDMLLGSDAIEGSRPLLVAQVTELADGVFIAMSMNHGVADGTTFWQFFNTWSELSRAAVAGNDVMISSPLPVFDRSFLGSCTVPIPLPFGNLEDVVGIRHVFPPVQECFLNFSAASVKNLKAQANAEMSGSGCTLGTISSLQALLAHLWRAVCRARRLASHQKTTYTVLVGCRGRVVGIPAAYAGNAVEHATAKSTAGDILDRGLGRAAWLLNRAVASFDMAYASNKLASWPREPSFTRLPALVAAAPTGTLTGSSPRFDVYGNDFGWGAPVTVRSGAGNKFDGKATVYEGRGGGGSIALEVCLVPEALARLVTDEEFMGATTTDSY</sequence>
<dbReference type="GeneID" id="123082724"/>
<accession>A0A3B6HZG5</accession>
<dbReference type="Gramene" id="TraesCS4A03G0866600.1">
    <property type="protein sequence ID" value="TraesCS4A03G0866600.1.CDS1"/>
    <property type="gene ID" value="TraesCS4A03G0866600"/>
</dbReference>
<evidence type="ECO:0008006" key="4">
    <source>
        <dbReference type="Google" id="ProtNLM"/>
    </source>
</evidence>
<dbReference type="GO" id="GO:0005737">
    <property type="term" value="C:cytoplasm"/>
    <property type="evidence" value="ECO:0000318"/>
    <property type="project" value="GO_Central"/>
</dbReference>
<dbReference type="Gene3D" id="3.30.559.10">
    <property type="entry name" value="Chloramphenicol acetyltransferase-like domain"/>
    <property type="match status" value="2"/>
</dbReference>
<dbReference type="Gramene" id="TraesWEE_scaffold_003415_01G000200.1">
    <property type="protein sequence ID" value="TraesWEE_scaffold_003415_01G000200.1"/>
    <property type="gene ID" value="TraesWEE_scaffold_003415_01G000200"/>
</dbReference>
<gene>
    <name evidence="2" type="primary">LOC123082724</name>
</gene>
<dbReference type="InterPro" id="IPR051283">
    <property type="entry name" value="Sec_Metabolite_Acyltrans"/>
</dbReference>
<dbReference type="Gramene" id="TraesCLE_scaffold_008400_01G000200.1">
    <property type="protein sequence ID" value="TraesCLE_scaffold_008400_01G000200.1"/>
    <property type="gene ID" value="TraesCLE_scaffold_008400_01G000200"/>
</dbReference>
<dbReference type="PANTHER" id="PTHR31896:SF70">
    <property type="entry name" value="ACETYLTRANSFERASE"/>
    <property type="match status" value="1"/>
</dbReference>
<dbReference type="PANTHER" id="PTHR31896">
    <property type="entry name" value="FAMILY REGULATORY PROTEIN, PUTATIVE (AFU_ORTHOLOGUE AFUA_3G14730)-RELATED"/>
    <property type="match status" value="1"/>
</dbReference>
<dbReference type="Gramene" id="TraesJAG4A03G02166230.1">
    <property type="protein sequence ID" value="TraesJAG4A03G02166230.1.CDS1"/>
    <property type="gene ID" value="TraesJAG4A03G02166230"/>
</dbReference>
<proteinExistence type="predicted"/>
<dbReference type="Gramene" id="TraesARI4A03G02203230.1">
    <property type="protein sequence ID" value="TraesARI4A03G02203230.1.CDS1"/>
    <property type="gene ID" value="TraesARI4A03G02203230"/>
</dbReference>
<dbReference type="SMR" id="A0A3B6HZG5"/>
<dbReference type="Gramene" id="TraesPARA_EIv1.0_1222860.1">
    <property type="protein sequence ID" value="TraesPARA_EIv1.0_1222860.1.CDS1"/>
    <property type="gene ID" value="TraesPARA_EIv1.0_1222860"/>
</dbReference>
<dbReference type="Pfam" id="PF02458">
    <property type="entry name" value="Transferase"/>
    <property type="match status" value="1"/>
</dbReference>
<evidence type="ECO:0000313" key="2">
    <source>
        <dbReference type="EnsemblPlants" id="TraesCS4A02G350100.1.cds1"/>
    </source>
</evidence>
<keyword evidence="3" id="KW-1185">Reference proteome</keyword>
<dbReference type="GO" id="GO:0016747">
    <property type="term" value="F:acyltransferase activity, transferring groups other than amino-acyl groups"/>
    <property type="evidence" value="ECO:0000318"/>
    <property type="project" value="GO_Central"/>
</dbReference>
<evidence type="ECO:0000256" key="1">
    <source>
        <dbReference type="ARBA" id="ARBA00022679"/>
    </source>
</evidence>
<dbReference type="RefSeq" id="XP_044360925.1">
    <property type="nucleotide sequence ID" value="XM_044504990.1"/>
</dbReference>
<dbReference type="Gramene" id="TraesJUL4A03G02185040.1">
    <property type="protein sequence ID" value="TraesJUL4A03G02185040.1.CDS1"/>
    <property type="gene ID" value="TraesJUL4A03G02185040"/>
</dbReference>
<dbReference type="KEGG" id="taes:123082724"/>
<reference evidence="2" key="1">
    <citation type="submission" date="2018-08" db="EMBL/GenBank/DDBJ databases">
        <authorList>
            <person name="Rossello M."/>
        </authorList>
    </citation>
    <scope>NUCLEOTIDE SEQUENCE [LARGE SCALE GENOMIC DNA]</scope>
    <source>
        <strain evidence="2">cv. Chinese Spring</strain>
    </source>
</reference>
<dbReference type="InterPro" id="IPR023213">
    <property type="entry name" value="CAT-like_dom_sf"/>
</dbReference>
<organism evidence="2">
    <name type="scientific">Triticum aestivum</name>
    <name type="common">Wheat</name>
    <dbReference type="NCBI Taxonomy" id="4565"/>
    <lineage>
        <taxon>Eukaryota</taxon>
        <taxon>Viridiplantae</taxon>
        <taxon>Streptophyta</taxon>
        <taxon>Embryophyta</taxon>
        <taxon>Tracheophyta</taxon>
        <taxon>Spermatophyta</taxon>
        <taxon>Magnoliopsida</taxon>
        <taxon>Liliopsida</taxon>
        <taxon>Poales</taxon>
        <taxon>Poaceae</taxon>
        <taxon>BOP clade</taxon>
        <taxon>Pooideae</taxon>
        <taxon>Triticodae</taxon>
        <taxon>Triticeae</taxon>
        <taxon>Triticinae</taxon>
        <taxon>Triticum</taxon>
    </lineage>
</organism>
<keyword evidence="1" id="KW-0808">Transferase</keyword>
<dbReference type="Proteomes" id="UP000019116">
    <property type="component" value="Chromosome 4A"/>
</dbReference>
<evidence type="ECO:0000313" key="3">
    <source>
        <dbReference type="Proteomes" id="UP000019116"/>
    </source>
</evidence>
<dbReference type="STRING" id="4565.A0A3B6HZG5"/>
<dbReference type="OMA" id="GWVEAWI"/>
<dbReference type="Gramene" id="TraesSYM4A03G02192340.1">
    <property type="protein sequence ID" value="TraesSYM4A03G02192340.1.CDS1"/>
    <property type="gene ID" value="TraesSYM4A03G02192340"/>
</dbReference>
<dbReference type="EnsemblPlants" id="TraesCS4A02G350100.1">
    <property type="protein sequence ID" value="TraesCS4A02G350100.1.cds1"/>
    <property type="gene ID" value="TraesCS4A02G350100"/>
</dbReference>
<dbReference type="PaxDb" id="4565-Traes_4AL_F8D5B26A9.1"/>
<dbReference type="Gramene" id="TraesCS4A02G350100.1">
    <property type="protein sequence ID" value="TraesCS4A02G350100.1.cds1"/>
    <property type="gene ID" value="TraesCS4A02G350100"/>
</dbReference>